<name>A0A0N0IWF1_CHRID</name>
<dbReference type="AlphaFoldDB" id="A0A0N0IWF1"/>
<proteinExistence type="predicted"/>
<dbReference type="Gene3D" id="3.40.50.1110">
    <property type="entry name" value="SGNH hydrolase"/>
    <property type="match status" value="1"/>
</dbReference>
<sequence>MKKKILITTVLLIGIFCTAYFWNKYSYADQEKYFTSPAKPEAGLQIGIIGDSWVVRQNLDSLMEVKLQEQGIHAEVYSSGNPGAKTKRIYENLFKDKNEEFSSKEIIEKKPDYCIIIAGVNDAATHVGPGFYTHHMVMIINTLLHYGIRPVVIPLPEFGLEEDSERKNILSSLSNKGGELVLNNGKRFEIRDYRKALLKALKHEGLDKKIILLNFDEVSPDFNKDRNLYADPLHLNGKGYQKFSDFLAQSIINLHNRR</sequence>
<dbReference type="OrthoDB" id="1080860at2"/>
<dbReference type="PATRIC" id="fig|253.9.peg.3604"/>
<evidence type="ECO:0000259" key="1">
    <source>
        <dbReference type="Pfam" id="PF13472"/>
    </source>
</evidence>
<protein>
    <recommendedName>
        <fullName evidence="1">SGNH hydrolase-type esterase domain-containing protein</fullName>
    </recommendedName>
</protein>
<evidence type="ECO:0000313" key="3">
    <source>
        <dbReference type="Proteomes" id="UP000037953"/>
    </source>
</evidence>
<dbReference type="CDD" id="cd00229">
    <property type="entry name" value="SGNH_hydrolase"/>
    <property type="match status" value="1"/>
</dbReference>
<dbReference type="RefSeq" id="WP_062698519.1">
    <property type="nucleotide sequence ID" value="NZ_LJOD01000005.1"/>
</dbReference>
<reference evidence="2 3" key="1">
    <citation type="journal article" date="2015" name="Genom Data">
        <title>Draft genome sequence of a multidrug-resistant Chryseobacterium indologenes isolate from Malaysia.</title>
        <authorList>
            <person name="Yu C.Y."/>
            <person name="Ang G.Y."/>
            <person name="Cheng H.J."/>
            <person name="Cheong Y.M."/>
            <person name="Yin W.F."/>
            <person name="Chan K.G."/>
        </authorList>
    </citation>
    <scope>NUCLEOTIDE SEQUENCE [LARGE SCALE GENOMIC DNA]</scope>
    <source>
        <strain evidence="2 3">CI_885</strain>
    </source>
</reference>
<reference evidence="3" key="2">
    <citation type="submission" date="2015-09" db="EMBL/GenBank/DDBJ databases">
        <title>Draft genome sequence of a multidrug-resistant Chryseobacterium indologenes isolate from Malaysia.</title>
        <authorList>
            <person name="Yu C.Y."/>
            <person name="Ang G.Y."/>
            <person name="Chan K.-G."/>
        </authorList>
    </citation>
    <scope>NUCLEOTIDE SEQUENCE [LARGE SCALE GENOMIC DNA]</scope>
    <source>
        <strain evidence="3">CI_885</strain>
    </source>
</reference>
<gene>
    <name evidence="2" type="ORF">AOB46_09080</name>
</gene>
<dbReference type="InterPro" id="IPR013830">
    <property type="entry name" value="SGNH_hydro"/>
</dbReference>
<accession>A0A0N0IWF1</accession>
<dbReference type="InterPro" id="IPR036514">
    <property type="entry name" value="SGNH_hydro_sf"/>
</dbReference>
<comment type="caution">
    <text evidence="2">The sequence shown here is derived from an EMBL/GenBank/DDBJ whole genome shotgun (WGS) entry which is preliminary data.</text>
</comment>
<dbReference type="Proteomes" id="UP000037953">
    <property type="component" value="Unassembled WGS sequence"/>
</dbReference>
<dbReference type="SUPFAM" id="SSF52266">
    <property type="entry name" value="SGNH hydrolase"/>
    <property type="match status" value="1"/>
</dbReference>
<feature type="domain" description="SGNH hydrolase-type esterase" evidence="1">
    <location>
        <begin position="57"/>
        <end position="241"/>
    </location>
</feature>
<organism evidence="2 3">
    <name type="scientific">Chryseobacterium indologenes</name>
    <name type="common">Flavobacterium indologenes</name>
    <dbReference type="NCBI Taxonomy" id="253"/>
    <lineage>
        <taxon>Bacteria</taxon>
        <taxon>Pseudomonadati</taxon>
        <taxon>Bacteroidota</taxon>
        <taxon>Flavobacteriia</taxon>
        <taxon>Flavobacteriales</taxon>
        <taxon>Weeksellaceae</taxon>
        <taxon>Chryseobacterium group</taxon>
        <taxon>Chryseobacterium</taxon>
    </lineage>
</organism>
<dbReference type="Pfam" id="PF13472">
    <property type="entry name" value="Lipase_GDSL_2"/>
    <property type="match status" value="1"/>
</dbReference>
<evidence type="ECO:0000313" key="2">
    <source>
        <dbReference type="EMBL" id="KPE51294.1"/>
    </source>
</evidence>
<dbReference type="EMBL" id="LJOD01000005">
    <property type="protein sequence ID" value="KPE51294.1"/>
    <property type="molecule type" value="Genomic_DNA"/>
</dbReference>
<dbReference type="GO" id="GO:0016788">
    <property type="term" value="F:hydrolase activity, acting on ester bonds"/>
    <property type="evidence" value="ECO:0007669"/>
    <property type="project" value="UniProtKB-ARBA"/>
</dbReference>